<dbReference type="SMART" id="SM00267">
    <property type="entry name" value="GGDEF"/>
    <property type="match status" value="1"/>
</dbReference>
<proteinExistence type="predicted"/>
<dbReference type="EMBL" id="FNLN01000018">
    <property type="protein sequence ID" value="SDU03008.1"/>
    <property type="molecule type" value="Genomic_DNA"/>
</dbReference>
<feature type="transmembrane region" description="Helical" evidence="1">
    <location>
        <begin position="12"/>
        <end position="33"/>
    </location>
</feature>
<keyword evidence="1" id="KW-0472">Membrane</keyword>
<evidence type="ECO:0000313" key="5">
    <source>
        <dbReference type="EMBL" id="SDU03008.1"/>
    </source>
</evidence>
<organism evidence="5 6">
    <name type="scientific">Nitrosomonas ureae</name>
    <dbReference type="NCBI Taxonomy" id="44577"/>
    <lineage>
        <taxon>Bacteria</taxon>
        <taxon>Pseudomonadati</taxon>
        <taxon>Pseudomonadota</taxon>
        <taxon>Betaproteobacteria</taxon>
        <taxon>Nitrosomonadales</taxon>
        <taxon>Nitrosomonadaceae</taxon>
        <taxon>Nitrosomonas</taxon>
    </lineage>
</organism>
<dbReference type="PANTHER" id="PTHR44757">
    <property type="entry name" value="DIGUANYLATE CYCLASE DGCP"/>
    <property type="match status" value="1"/>
</dbReference>
<dbReference type="CDD" id="cd01949">
    <property type="entry name" value="GGDEF"/>
    <property type="match status" value="1"/>
</dbReference>
<dbReference type="SMART" id="SM01080">
    <property type="entry name" value="CHASE2"/>
    <property type="match status" value="1"/>
</dbReference>
<dbReference type="SMART" id="SM00052">
    <property type="entry name" value="EAL"/>
    <property type="match status" value="1"/>
</dbReference>
<dbReference type="InterPro" id="IPR029787">
    <property type="entry name" value="Nucleotide_cyclase"/>
</dbReference>
<dbReference type="AlphaFoldDB" id="A0A1H2F7R4"/>
<dbReference type="SUPFAM" id="SSF141868">
    <property type="entry name" value="EAL domain-like"/>
    <property type="match status" value="1"/>
</dbReference>
<feature type="transmembrane region" description="Helical" evidence="1">
    <location>
        <begin position="301"/>
        <end position="321"/>
    </location>
</feature>
<dbReference type="InterPro" id="IPR052155">
    <property type="entry name" value="Biofilm_reg_signaling"/>
</dbReference>
<evidence type="ECO:0000256" key="1">
    <source>
        <dbReference type="SAM" id="Phobius"/>
    </source>
</evidence>
<dbReference type="InterPro" id="IPR035965">
    <property type="entry name" value="PAS-like_dom_sf"/>
</dbReference>
<evidence type="ECO:0000259" key="4">
    <source>
        <dbReference type="PROSITE" id="PS50887"/>
    </source>
</evidence>
<feature type="domain" description="EAL" evidence="3">
    <location>
        <begin position="691"/>
        <end position="944"/>
    </location>
</feature>
<evidence type="ECO:0000259" key="2">
    <source>
        <dbReference type="PROSITE" id="PS50112"/>
    </source>
</evidence>
<dbReference type="RefSeq" id="WP_062558144.1">
    <property type="nucleotide sequence ID" value="NZ_CP013341.1"/>
</dbReference>
<feature type="domain" description="PAS" evidence="2">
    <location>
        <begin position="393"/>
        <end position="434"/>
    </location>
</feature>
<dbReference type="PANTHER" id="PTHR44757:SF2">
    <property type="entry name" value="BIOFILM ARCHITECTURE MAINTENANCE PROTEIN MBAA"/>
    <property type="match status" value="1"/>
</dbReference>
<dbReference type="CDD" id="cd00130">
    <property type="entry name" value="PAS"/>
    <property type="match status" value="1"/>
</dbReference>
<evidence type="ECO:0000313" key="6">
    <source>
        <dbReference type="Proteomes" id="UP000182882"/>
    </source>
</evidence>
<dbReference type="PROSITE" id="PS50112">
    <property type="entry name" value="PAS"/>
    <property type="match status" value="1"/>
</dbReference>
<dbReference type="InterPro" id="IPR000014">
    <property type="entry name" value="PAS"/>
</dbReference>
<name>A0A1H2F7R4_9PROT</name>
<feature type="domain" description="GGDEF" evidence="4">
    <location>
        <begin position="548"/>
        <end position="681"/>
    </location>
</feature>
<feature type="transmembrane region" description="Helical" evidence="1">
    <location>
        <begin position="328"/>
        <end position="348"/>
    </location>
</feature>
<dbReference type="Pfam" id="PF00990">
    <property type="entry name" value="GGDEF"/>
    <property type="match status" value="1"/>
</dbReference>
<dbReference type="PROSITE" id="PS50883">
    <property type="entry name" value="EAL"/>
    <property type="match status" value="1"/>
</dbReference>
<dbReference type="Gene3D" id="3.20.20.450">
    <property type="entry name" value="EAL domain"/>
    <property type="match status" value="1"/>
</dbReference>
<dbReference type="SUPFAM" id="SSF55785">
    <property type="entry name" value="PYP-like sensor domain (PAS domain)"/>
    <property type="match status" value="1"/>
</dbReference>
<dbReference type="InterPro" id="IPR043128">
    <property type="entry name" value="Rev_trsase/Diguanyl_cyclase"/>
</dbReference>
<protein>
    <submittedName>
        <fullName evidence="5">PAS domain S-box-containing protein/diguanylate cyclase (GGDEF) domain-containing protein</fullName>
    </submittedName>
</protein>
<dbReference type="Proteomes" id="UP000182882">
    <property type="component" value="Unassembled WGS sequence"/>
</dbReference>
<dbReference type="Gene3D" id="3.30.450.20">
    <property type="entry name" value="PAS domain"/>
    <property type="match status" value="1"/>
</dbReference>
<dbReference type="NCBIfam" id="TIGR00254">
    <property type="entry name" value="GGDEF"/>
    <property type="match status" value="1"/>
</dbReference>
<dbReference type="NCBIfam" id="TIGR00229">
    <property type="entry name" value="sensory_box"/>
    <property type="match status" value="1"/>
</dbReference>
<reference evidence="6" key="1">
    <citation type="submission" date="2016-10" db="EMBL/GenBank/DDBJ databases">
        <authorList>
            <person name="Varghese N."/>
            <person name="Submissions S."/>
        </authorList>
    </citation>
    <scope>NUCLEOTIDE SEQUENCE [LARGE SCALE GENOMIC DNA]</scope>
    <source>
        <strain evidence="6">Nm10</strain>
    </source>
</reference>
<dbReference type="InterPro" id="IPR000160">
    <property type="entry name" value="GGDEF_dom"/>
</dbReference>
<sequence>MIQWVDRAFRNTFFLRAILLITSVGLLSFFAVLERIDAVIYDQISTIQHYSPDDDIVIVAIDEESIKTLGRWPWSRSVHAELIKRLESIGNPAVAFDLIFSEPQANDPDADHSLASAIASHGRVILPVVPVDDKNRDYVYLVEPLPIYRQHAQLGHVDIELDSDGIARRVFLTAGIEEPEWPAFALVLAASTHQYTINSMNSFSDDHVKFWGRWVRSHEVLIPYVGKTGSFQQVSYAQVLLDDRVLVSLRNKFILVGMTATGIGTRFATPVSPLNRQPMSGVEWHANVLSMLLHNRAILPISHYSTSLISVAWVLAILFLFSIFSRNITMPLLLVLIGCGLCAIWIVLRFLHIWFPPGAALVGTIAIYPLLNWQRINEYMRSLFVAKAGSNAALESVGDGVITTDAHNHIIYMNKGAERILGVALEQAQGVSLLKLMKLSKIHDSVIFNELIDSEIPLPISGIDTIQCYLKTSSGEKRAVRITRRMLRDEHEALMGFLFALADITDTIELTKQVAYQASYDTLTNLPNRALLLTRFKEMTSLPEKYGKIIAVFFVSLDNFKKINDALGHRAGDELIRMVSQRLNSIISNTNFLARWGGDEFVLLFSDLHDKDRASQRAQETLDLIEHQFLLHGQEVFVTVSIGISFFSKDGDDNEVVLERASTAMHRIKNEGGNSFGFYSMESSVAWTRDRLKLEKELRIALNSGHLQVLYQPIVDVYQQNIVRMEALVRWPHPTRGYLSPSEFIPLAESIGLMEQLGKEVLKIACLAAHKLIQIGKPIHVSVNVHPHQLLHGNFLPALSRVLTETGLPATSLTLEITESAVVSDMARASVILQQIKTLGALIALDDFGTGYSSLTLLRELPIDILKIDKSFIRALDQNINDLTITQAIIGLGVNLGLMIVAEGVESDRQARILLENHCYLQQGYFFSRPVPYESILQLVNEADLSNLASIKQLCAIVNLK</sequence>
<dbReference type="InterPro" id="IPR035919">
    <property type="entry name" value="EAL_sf"/>
</dbReference>
<dbReference type="Pfam" id="PF05226">
    <property type="entry name" value="CHASE2"/>
    <property type="match status" value="1"/>
</dbReference>
<dbReference type="InterPro" id="IPR007890">
    <property type="entry name" value="CHASE2"/>
</dbReference>
<dbReference type="Gene3D" id="3.30.70.270">
    <property type="match status" value="1"/>
</dbReference>
<gene>
    <name evidence="5" type="ORF">SAMN05216406_11829</name>
</gene>
<dbReference type="Pfam" id="PF00563">
    <property type="entry name" value="EAL"/>
    <property type="match status" value="1"/>
</dbReference>
<keyword evidence="1" id="KW-0812">Transmembrane</keyword>
<evidence type="ECO:0000259" key="3">
    <source>
        <dbReference type="PROSITE" id="PS50883"/>
    </source>
</evidence>
<dbReference type="CDD" id="cd01948">
    <property type="entry name" value="EAL"/>
    <property type="match status" value="1"/>
</dbReference>
<keyword evidence="6" id="KW-1185">Reference proteome</keyword>
<dbReference type="KEGG" id="nur:ATY38_03870"/>
<dbReference type="Pfam" id="PF13426">
    <property type="entry name" value="PAS_9"/>
    <property type="match status" value="1"/>
</dbReference>
<dbReference type="SUPFAM" id="SSF55073">
    <property type="entry name" value="Nucleotide cyclase"/>
    <property type="match status" value="1"/>
</dbReference>
<dbReference type="InterPro" id="IPR001633">
    <property type="entry name" value="EAL_dom"/>
</dbReference>
<keyword evidence="1" id="KW-1133">Transmembrane helix</keyword>
<accession>A0A1H2F7R4</accession>
<dbReference type="PROSITE" id="PS50887">
    <property type="entry name" value="GGDEF"/>
    <property type="match status" value="1"/>
</dbReference>